<protein>
    <submittedName>
        <fullName evidence="2">Uncharacterized protein</fullName>
    </submittedName>
</protein>
<evidence type="ECO:0000256" key="1">
    <source>
        <dbReference type="SAM" id="MobiDB-lite"/>
    </source>
</evidence>
<name>A0ABR1FR02_AURAN</name>
<evidence type="ECO:0000313" key="2">
    <source>
        <dbReference type="EMBL" id="KAK7236155.1"/>
    </source>
</evidence>
<dbReference type="Proteomes" id="UP001363151">
    <property type="component" value="Unassembled WGS sequence"/>
</dbReference>
<feature type="region of interest" description="Disordered" evidence="1">
    <location>
        <begin position="141"/>
        <end position="171"/>
    </location>
</feature>
<sequence>MAADQSARQPLPAATLLFDPELHAAPAVRIRRTRGPYMDKITTMTHLPHPDTAVWRRLKNVPRVIPDLSHTGLMSEMSAPTPAFMRPDGRMTSDLRNTIKERVRALPDIKPNRDMAARDKKRIQQASLGQLYSEENYTNYTHRADDDDDEQTLEESVFEPSVEPGKRTKKPYSTASLATLMLEAEYG</sequence>
<accession>A0ABR1FR02</accession>
<evidence type="ECO:0000313" key="3">
    <source>
        <dbReference type="Proteomes" id="UP001363151"/>
    </source>
</evidence>
<feature type="compositionally biased region" description="Acidic residues" evidence="1">
    <location>
        <begin position="146"/>
        <end position="157"/>
    </location>
</feature>
<dbReference type="EMBL" id="JBBJCI010000286">
    <property type="protein sequence ID" value="KAK7236155.1"/>
    <property type="molecule type" value="Genomic_DNA"/>
</dbReference>
<keyword evidence="3" id="KW-1185">Reference proteome</keyword>
<proteinExistence type="predicted"/>
<reference evidence="2 3" key="1">
    <citation type="submission" date="2024-03" db="EMBL/GenBank/DDBJ databases">
        <title>Aureococcus anophagefferens CCMP1851 and Kratosvirus quantuckense: Draft genome of a second virus-susceptible host strain in the model system.</title>
        <authorList>
            <person name="Chase E."/>
            <person name="Truchon A.R."/>
            <person name="Schepens W."/>
            <person name="Wilhelm S.W."/>
        </authorList>
    </citation>
    <scope>NUCLEOTIDE SEQUENCE [LARGE SCALE GENOMIC DNA]</scope>
    <source>
        <strain evidence="2 3">CCMP1851</strain>
    </source>
</reference>
<comment type="caution">
    <text evidence="2">The sequence shown here is derived from an EMBL/GenBank/DDBJ whole genome shotgun (WGS) entry which is preliminary data.</text>
</comment>
<gene>
    <name evidence="2" type="ORF">SO694_00060038</name>
</gene>
<organism evidence="2 3">
    <name type="scientific">Aureococcus anophagefferens</name>
    <name type="common">Harmful bloom alga</name>
    <dbReference type="NCBI Taxonomy" id="44056"/>
    <lineage>
        <taxon>Eukaryota</taxon>
        <taxon>Sar</taxon>
        <taxon>Stramenopiles</taxon>
        <taxon>Ochrophyta</taxon>
        <taxon>Pelagophyceae</taxon>
        <taxon>Pelagomonadales</taxon>
        <taxon>Pelagomonadaceae</taxon>
        <taxon>Aureococcus</taxon>
    </lineage>
</organism>